<gene>
    <name evidence="1" type="ORF">Tchar_01737</name>
</gene>
<dbReference type="AlphaFoldDB" id="A0A554XCA8"/>
<evidence type="ECO:0000313" key="1">
    <source>
        <dbReference type="EMBL" id="TSE33481.1"/>
    </source>
</evidence>
<dbReference type="Proteomes" id="UP000318294">
    <property type="component" value="Unassembled WGS sequence"/>
</dbReference>
<dbReference type="InterPro" id="IPR031856">
    <property type="entry name" value="YdaS_toxin-like"/>
</dbReference>
<dbReference type="Pfam" id="PF15943">
    <property type="entry name" value="YdaS_toxin"/>
    <property type="match status" value="1"/>
</dbReference>
<proteinExistence type="predicted"/>
<dbReference type="SUPFAM" id="SSF47413">
    <property type="entry name" value="lambda repressor-like DNA-binding domains"/>
    <property type="match status" value="1"/>
</dbReference>
<sequence length="86" mass="9220">MVSARSMQRALYQAIRCAGSQTALAQRVGVRPQAVHLWVKKGRVPAARALAVERATAGQVTRHELRPDLYPNEAAPSEVCSGGAQP</sequence>
<accession>A0A554XCA8</accession>
<dbReference type="RefSeq" id="WP_236640403.1">
    <property type="nucleotide sequence ID" value="NZ_VJON01000027.1"/>
</dbReference>
<reference evidence="1 2" key="1">
    <citation type="submission" date="2019-07" db="EMBL/GenBank/DDBJ databases">
        <title>Tepidimonas charontis SPSP-6 draft genome.</title>
        <authorList>
            <person name="Da Costa M.S."/>
            <person name="Froufe H.J.C."/>
            <person name="Egas C."/>
            <person name="Albuquerque L."/>
        </authorList>
    </citation>
    <scope>NUCLEOTIDE SEQUENCE [LARGE SCALE GENOMIC DNA]</scope>
    <source>
        <strain evidence="1 2">SPSP-6</strain>
    </source>
</reference>
<organism evidence="1 2">
    <name type="scientific">Tepidimonas charontis</name>
    <dbReference type="NCBI Taxonomy" id="2267262"/>
    <lineage>
        <taxon>Bacteria</taxon>
        <taxon>Pseudomonadati</taxon>
        <taxon>Pseudomonadota</taxon>
        <taxon>Betaproteobacteria</taxon>
        <taxon>Burkholderiales</taxon>
        <taxon>Tepidimonas</taxon>
    </lineage>
</organism>
<name>A0A554XCA8_9BURK</name>
<dbReference type="InterPro" id="IPR010982">
    <property type="entry name" value="Lambda_DNA-bd_dom_sf"/>
</dbReference>
<keyword evidence="2" id="KW-1185">Reference proteome</keyword>
<evidence type="ECO:0000313" key="2">
    <source>
        <dbReference type="Proteomes" id="UP000318294"/>
    </source>
</evidence>
<dbReference type="Gene3D" id="1.10.260.40">
    <property type="entry name" value="lambda repressor-like DNA-binding domains"/>
    <property type="match status" value="1"/>
</dbReference>
<comment type="caution">
    <text evidence="1">The sequence shown here is derived from an EMBL/GenBank/DDBJ whole genome shotgun (WGS) entry which is preliminary data.</text>
</comment>
<protein>
    <submittedName>
        <fullName evidence="1">Putative antitoxin of bacterial toxin-antitoxin system, YdaS/YdaT</fullName>
    </submittedName>
</protein>
<dbReference type="EMBL" id="VJON01000027">
    <property type="protein sequence ID" value="TSE33481.1"/>
    <property type="molecule type" value="Genomic_DNA"/>
</dbReference>
<dbReference type="GO" id="GO:0003677">
    <property type="term" value="F:DNA binding"/>
    <property type="evidence" value="ECO:0007669"/>
    <property type="project" value="InterPro"/>
</dbReference>